<dbReference type="Proteomes" id="UP000004217">
    <property type="component" value="Unassembled WGS sequence"/>
</dbReference>
<dbReference type="SUPFAM" id="SSF56645">
    <property type="entry name" value="Acyl-CoA dehydrogenase NM domain-like"/>
    <property type="match status" value="1"/>
</dbReference>
<evidence type="ECO:0000256" key="2">
    <source>
        <dbReference type="SAM" id="MobiDB-lite"/>
    </source>
</evidence>
<accession>G2GHJ9</accession>
<feature type="region of interest" description="Disordered" evidence="2">
    <location>
        <begin position="1"/>
        <end position="42"/>
    </location>
</feature>
<dbReference type="Gene3D" id="1.10.540.10">
    <property type="entry name" value="Acyl-CoA dehydrogenase/oxidase, N-terminal domain"/>
    <property type="match status" value="1"/>
</dbReference>
<dbReference type="GO" id="GO:0006552">
    <property type="term" value="P:L-leucine catabolic process"/>
    <property type="evidence" value="ECO:0007669"/>
    <property type="project" value="TreeGrafter"/>
</dbReference>
<dbReference type="Pfam" id="PF08028">
    <property type="entry name" value="Acyl-CoA_dh_2"/>
    <property type="match status" value="1"/>
</dbReference>
<evidence type="ECO:0000259" key="3">
    <source>
        <dbReference type="Pfam" id="PF02771"/>
    </source>
</evidence>
<name>G2GHJ9_9ACTN</name>
<evidence type="ECO:0000313" key="6">
    <source>
        <dbReference type="Proteomes" id="UP000004217"/>
    </source>
</evidence>
<dbReference type="InterPro" id="IPR046373">
    <property type="entry name" value="Acyl-CoA_Oxase/DH_mid-dom_sf"/>
</dbReference>
<dbReference type="Gene3D" id="2.40.110.10">
    <property type="entry name" value="Butyryl-CoA Dehydrogenase, subunit A, domain 2"/>
    <property type="match status" value="1"/>
</dbReference>
<protein>
    <submittedName>
        <fullName evidence="5">Acyl-CoA dehydrogenase type 2 domain protein</fullName>
    </submittedName>
</protein>
<dbReference type="PIRSF" id="PIRSF016578">
    <property type="entry name" value="HsaA"/>
    <property type="match status" value="1"/>
</dbReference>
<dbReference type="AlphaFoldDB" id="G2GHJ9"/>
<evidence type="ECO:0000259" key="4">
    <source>
        <dbReference type="Pfam" id="PF08028"/>
    </source>
</evidence>
<reference evidence="5 6" key="1">
    <citation type="submission" date="2011-08" db="EMBL/GenBank/DDBJ databases">
        <authorList>
            <person name="Lin Y."/>
            <person name="Hao X."/>
            <person name="Johnstone L."/>
            <person name="Miller S.J."/>
            <person name="Wei G."/>
            <person name="Rensing C."/>
        </authorList>
    </citation>
    <scope>NUCLEOTIDE SEQUENCE [LARGE SCALE GENOMIC DNA]</scope>
    <source>
        <strain evidence="5 6">K42</strain>
    </source>
</reference>
<proteinExistence type="predicted"/>
<comment type="caution">
    <text evidence="5">The sequence shown here is derived from an EMBL/GenBank/DDBJ whole genome shotgun (WGS) entry which is preliminary data.</text>
</comment>
<evidence type="ECO:0000256" key="1">
    <source>
        <dbReference type="ARBA" id="ARBA00023002"/>
    </source>
</evidence>
<sequence>MTLVGRTGQDDAMTIAPAAPPPLSGEPGRGARPPRDGTPDWPHIARELADDLAIDAVEREQAGRPPADEVARLRESGLLTLLVPAEHGGGGADWRTAYTVVRTVAAADGAVGHLLGSHYFLSHGPRFFAGAGHAARIEREFTAGQWFWGGGIASREPPLMLTPTARGHLLDGHQRYGSGVGVADRLLVRAAAPGTGEPLAVLVDPAHPGCTGGAAGDTFGQRLAAGGALGFDAVPVGREDVLGSLSPDDGVLSPFAGLAAPTARLVSAQYCLGVAEGLLGEVREQGRAVRSPWQAFSPQPWPGSPPQDPYVLTAYGELAVCARAASALADQAVDALTRGLARGEDLDDDECAEIAVLASAAEAAASRAAQEITSRALEAVGASAALARHGLDRFWRDTRSHTLREPVAHRLREVGDYFLNGAHPPFSLPA</sequence>
<evidence type="ECO:0000313" key="5">
    <source>
        <dbReference type="EMBL" id="EGX57027.1"/>
    </source>
</evidence>
<keyword evidence="1" id="KW-0560">Oxidoreductase</keyword>
<dbReference type="InterPro" id="IPR013786">
    <property type="entry name" value="AcylCoA_DH/ox_N"/>
</dbReference>
<keyword evidence="6" id="KW-1185">Reference proteome</keyword>
<dbReference type="InterPro" id="IPR009100">
    <property type="entry name" value="AcylCoA_DH/oxidase_NM_dom_sf"/>
</dbReference>
<dbReference type="Pfam" id="PF02771">
    <property type="entry name" value="Acyl-CoA_dh_N"/>
    <property type="match status" value="1"/>
</dbReference>
<feature type="domain" description="Acyl-CoA dehydrogenase/oxidase N-terminal" evidence="3">
    <location>
        <begin position="47"/>
        <end position="119"/>
    </location>
</feature>
<dbReference type="InterPro" id="IPR036250">
    <property type="entry name" value="AcylCo_DH-like_C"/>
</dbReference>
<feature type="compositionally biased region" description="Basic and acidic residues" evidence="2">
    <location>
        <begin position="33"/>
        <end position="42"/>
    </location>
</feature>
<dbReference type="EMBL" id="AGBF01000111">
    <property type="protein sequence ID" value="EGX57027.1"/>
    <property type="molecule type" value="Genomic_DNA"/>
</dbReference>
<dbReference type="InterPro" id="IPR013107">
    <property type="entry name" value="Acyl-CoA_DH_C"/>
</dbReference>
<dbReference type="SUPFAM" id="SSF47203">
    <property type="entry name" value="Acyl-CoA dehydrogenase C-terminal domain-like"/>
    <property type="match status" value="1"/>
</dbReference>
<dbReference type="PANTHER" id="PTHR43884">
    <property type="entry name" value="ACYL-COA DEHYDROGENASE"/>
    <property type="match status" value="1"/>
</dbReference>
<dbReference type="GO" id="GO:0008470">
    <property type="term" value="F:3-methylbutanoyl-CoA dehydrogenase activity"/>
    <property type="evidence" value="ECO:0007669"/>
    <property type="project" value="TreeGrafter"/>
</dbReference>
<dbReference type="GO" id="GO:0050660">
    <property type="term" value="F:flavin adenine dinucleotide binding"/>
    <property type="evidence" value="ECO:0007669"/>
    <property type="project" value="InterPro"/>
</dbReference>
<gene>
    <name evidence="5" type="ORF">SZN_24930</name>
</gene>
<dbReference type="Gene3D" id="1.20.140.10">
    <property type="entry name" value="Butyryl-CoA Dehydrogenase, subunit A, domain 3"/>
    <property type="match status" value="1"/>
</dbReference>
<feature type="domain" description="Acyl-CoA dehydrogenase C-terminal" evidence="4">
    <location>
        <begin position="267"/>
        <end position="399"/>
    </location>
</feature>
<dbReference type="PATRIC" id="fig|700597.3.peg.4898"/>
<dbReference type="InterPro" id="IPR037069">
    <property type="entry name" value="AcylCoA_DH/ox_N_sf"/>
</dbReference>
<organism evidence="5 6">
    <name type="scientific">Streptomyces zinciresistens K42</name>
    <dbReference type="NCBI Taxonomy" id="700597"/>
    <lineage>
        <taxon>Bacteria</taxon>
        <taxon>Bacillati</taxon>
        <taxon>Actinomycetota</taxon>
        <taxon>Actinomycetes</taxon>
        <taxon>Kitasatosporales</taxon>
        <taxon>Streptomycetaceae</taxon>
        <taxon>Streptomyces</taxon>
    </lineage>
</organism>
<dbReference type="PANTHER" id="PTHR43884:SF12">
    <property type="entry name" value="ISOVALERYL-COA DEHYDROGENASE, MITOCHONDRIAL-RELATED"/>
    <property type="match status" value="1"/>
</dbReference>